<evidence type="ECO:0000256" key="3">
    <source>
        <dbReference type="ARBA" id="ARBA00022840"/>
    </source>
</evidence>
<keyword evidence="3" id="KW-0067">ATP-binding</keyword>
<dbReference type="Proteomes" id="UP001202328">
    <property type="component" value="Unassembled WGS sequence"/>
</dbReference>
<sequence>MFSVRNAGKTLGSKTQGTKLQSTVISCCSVAHLILCWLVLRTNCHSGAEAQFVVDDLELEIAEEDGVNATRLGIVTYNASVRHSDEYTTGIEDGCTSPSTTTQWLCTSPGRKNQANAEGSESDNLVDPPKNEDKLGVVPHGLSTDSDVVKRESESMSRKSLRKSAEKFEFQAEVSRLMDIIINSVYSNKDIFLRELISNASDSLDKIRFLVLTYKEVLGEGDDTKFEIMADGALAISEDELNEPLGQGTEIRLHLREEAGEHLEEDKLKIMQPDAEVPADEDDSEDESSEKSSTED</sequence>
<dbReference type="InterPro" id="IPR019805">
    <property type="entry name" value="Heat_shock_protein_90_CS"/>
</dbReference>
<dbReference type="EMBL" id="JAJJMB010012638">
    <property type="protein sequence ID" value="KAI3874955.1"/>
    <property type="molecule type" value="Genomic_DNA"/>
</dbReference>
<dbReference type="InterPro" id="IPR020575">
    <property type="entry name" value="Hsp90_N"/>
</dbReference>
<dbReference type="PROSITE" id="PS00298">
    <property type="entry name" value="HSP90"/>
    <property type="match status" value="1"/>
</dbReference>
<dbReference type="GO" id="GO:0051082">
    <property type="term" value="F:unfolded protein binding"/>
    <property type="evidence" value="ECO:0007669"/>
    <property type="project" value="InterPro"/>
</dbReference>
<dbReference type="GO" id="GO:0140662">
    <property type="term" value="F:ATP-dependent protein folding chaperone"/>
    <property type="evidence" value="ECO:0007669"/>
    <property type="project" value="InterPro"/>
</dbReference>
<evidence type="ECO:0008006" key="8">
    <source>
        <dbReference type="Google" id="ProtNLM"/>
    </source>
</evidence>
<gene>
    <name evidence="6" type="ORF">MKW98_019528</name>
</gene>
<feature type="region of interest" description="Disordered" evidence="5">
    <location>
        <begin position="262"/>
        <end position="296"/>
    </location>
</feature>
<dbReference type="PANTHER" id="PTHR11528">
    <property type="entry name" value="HEAT SHOCK PROTEIN 90 FAMILY MEMBER"/>
    <property type="match status" value="1"/>
</dbReference>
<evidence type="ECO:0000313" key="6">
    <source>
        <dbReference type="EMBL" id="KAI3874955.1"/>
    </source>
</evidence>
<name>A0AAD4X9M3_9MAGN</name>
<reference evidence="6" key="1">
    <citation type="submission" date="2022-04" db="EMBL/GenBank/DDBJ databases">
        <title>A functionally conserved STORR gene fusion in Papaver species that diverged 16.8 million years ago.</title>
        <authorList>
            <person name="Catania T."/>
        </authorList>
    </citation>
    <scope>NUCLEOTIDE SEQUENCE</scope>
    <source>
        <strain evidence="6">S-188037</strain>
    </source>
</reference>
<dbReference type="SUPFAM" id="SSF55874">
    <property type="entry name" value="ATPase domain of HSP90 chaperone/DNA topoisomerase II/histidine kinase"/>
    <property type="match status" value="1"/>
</dbReference>
<dbReference type="InterPro" id="IPR036890">
    <property type="entry name" value="HATPase_C_sf"/>
</dbReference>
<proteinExistence type="inferred from homology"/>
<feature type="region of interest" description="Disordered" evidence="5">
    <location>
        <begin position="108"/>
        <end position="143"/>
    </location>
</feature>
<evidence type="ECO:0000256" key="2">
    <source>
        <dbReference type="ARBA" id="ARBA00022741"/>
    </source>
</evidence>
<comment type="similarity">
    <text evidence="1">Belongs to the heat shock protein 90 family.</text>
</comment>
<organism evidence="6 7">
    <name type="scientific">Papaver atlanticum</name>
    <dbReference type="NCBI Taxonomy" id="357466"/>
    <lineage>
        <taxon>Eukaryota</taxon>
        <taxon>Viridiplantae</taxon>
        <taxon>Streptophyta</taxon>
        <taxon>Embryophyta</taxon>
        <taxon>Tracheophyta</taxon>
        <taxon>Spermatophyta</taxon>
        <taxon>Magnoliopsida</taxon>
        <taxon>Ranunculales</taxon>
        <taxon>Papaveraceae</taxon>
        <taxon>Papaveroideae</taxon>
        <taxon>Papaver</taxon>
    </lineage>
</organism>
<dbReference type="GO" id="GO:0005524">
    <property type="term" value="F:ATP binding"/>
    <property type="evidence" value="ECO:0007669"/>
    <property type="project" value="UniProtKB-KW"/>
</dbReference>
<keyword evidence="7" id="KW-1185">Reference proteome</keyword>
<keyword evidence="4" id="KW-0143">Chaperone</keyword>
<evidence type="ECO:0000313" key="7">
    <source>
        <dbReference type="Proteomes" id="UP001202328"/>
    </source>
</evidence>
<evidence type="ECO:0000256" key="1">
    <source>
        <dbReference type="ARBA" id="ARBA00008239"/>
    </source>
</evidence>
<dbReference type="GO" id="GO:0016887">
    <property type="term" value="F:ATP hydrolysis activity"/>
    <property type="evidence" value="ECO:0007669"/>
    <property type="project" value="InterPro"/>
</dbReference>
<evidence type="ECO:0000256" key="4">
    <source>
        <dbReference type="ARBA" id="ARBA00023186"/>
    </source>
</evidence>
<dbReference type="AlphaFoldDB" id="A0AAD4X9M3"/>
<feature type="compositionally biased region" description="Polar residues" evidence="5">
    <location>
        <begin position="108"/>
        <end position="123"/>
    </location>
</feature>
<accession>A0AAD4X9M3</accession>
<dbReference type="InterPro" id="IPR001404">
    <property type="entry name" value="Hsp90_fam"/>
</dbReference>
<dbReference type="PRINTS" id="PR00775">
    <property type="entry name" value="HEATSHOCK90"/>
</dbReference>
<protein>
    <recommendedName>
        <fullName evidence="8">Heat shock protein 90</fullName>
    </recommendedName>
</protein>
<dbReference type="Gene3D" id="3.30.565.10">
    <property type="entry name" value="Histidine kinase-like ATPase, C-terminal domain"/>
    <property type="match status" value="1"/>
</dbReference>
<evidence type="ECO:0000256" key="5">
    <source>
        <dbReference type="SAM" id="MobiDB-lite"/>
    </source>
</evidence>
<comment type="caution">
    <text evidence="6">The sequence shown here is derived from an EMBL/GenBank/DDBJ whole genome shotgun (WGS) entry which is preliminary data.</text>
</comment>
<keyword evidence="2" id="KW-0547">Nucleotide-binding</keyword>
<feature type="compositionally biased region" description="Acidic residues" evidence="5">
    <location>
        <begin position="277"/>
        <end position="288"/>
    </location>
</feature>